<evidence type="ECO:0000313" key="2">
    <source>
        <dbReference type="EMBL" id="VTJ74175.1"/>
    </source>
</evidence>
<name>A0A5E4BXH5_MARMO</name>
<dbReference type="EMBL" id="CABDUW010000721">
    <property type="protein sequence ID" value="VTJ74175.1"/>
    <property type="molecule type" value="Genomic_DNA"/>
</dbReference>
<organism evidence="2 3">
    <name type="scientific">Marmota monax</name>
    <name type="common">Woodchuck</name>
    <dbReference type="NCBI Taxonomy" id="9995"/>
    <lineage>
        <taxon>Eukaryota</taxon>
        <taxon>Metazoa</taxon>
        <taxon>Chordata</taxon>
        <taxon>Craniata</taxon>
        <taxon>Vertebrata</taxon>
        <taxon>Euteleostomi</taxon>
        <taxon>Mammalia</taxon>
        <taxon>Eutheria</taxon>
        <taxon>Euarchontoglires</taxon>
        <taxon>Glires</taxon>
        <taxon>Rodentia</taxon>
        <taxon>Sciuromorpha</taxon>
        <taxon>Sciuridae</taxon>
        <taxon>Xerinae</taxon>
        <taxon>Marmotini</taxon>
        <taxon>Marmota</taxon>
    </lineage>
</organism>
<evidence type="ECO:0000256" key="1">
    <source>
        <dbReference type="SAM" id="MobiDB-lite"/>
    </source>
</evidence>
<keyword evidence="3" id="KW-1185">Reference proteome</keyword>
<evidence type="ECO:0000313" key="3">
    <source>
        <dbReference type="Proteomes" id="UP000335636"/>
    </source>
</evidence>
<feature type="region of interest" description="Disordered" evidence="1">
    <location>
        <begin position="61"/>
        <end position="112"/>
    </location>
</feature>
<gene>
    <name evidence="2" type="ORF">MONAX_5E040381</name>
</gene>
<accession>A0A5E4BXH5</accession>
<reference evidence="2" key="1">
    <citation type="submission" date="2019-04" db="EMBL/GenBank/DDBJ databases">
        <authorList>
            <person name="Alioto T."/>
            <person name="Alioto T."/>
        </authorList>
    </citation>
    <scope>NUCLEOTIDE SEQUENCE [LARGE SCALE GENOMIC DNA]</scope>
</reference>
<dbReference type="Proteomes" id="UP000335636">
    <property type="component" value="Unassembled WGS sequence"/>
</dbReference>
<sequence>MKRKSERRPTWAAAPPCSRRCSSTSPSVKKSRSSTSQDLHRLDLQDDLYLDITGEPVRERVAGPRGFPALPRRLRGRLHRALSEPRPPHPLRVQSPGSAPPPRVSSCVCRGL</sequence>
<comment type="caution">
    <text evidence="2">The sequence shown here is derived from an EMBL/GenBank/DDBJ whole genome shotgun (WGS) entry which is preliminary data.</text>
</comment>
<protein>
    <submittedName>
        <fullName evidence="2">Uncharacterized protein</fullName>
    </submittedName>
</protein>
<feature type="region of interest" description="Disordered" evidence="1">
    <location>
        <begin position="1"/>
        <end position="44"/>
    </location>
</feature>
<feature type="compositionally biased region" description="Low complexity" evidence="1">
    <location>
        <begin position="15"/>
        <end position="36"/>
    </location>
</feature>
<dbReference type="AlphaFoldDB" id="A0A5E4BXH5"/>
<proteinExistence type="predicted"/>